<dbReference type="AlphaFoldDB" id="A0A2A6B8Z7"/>
<feature type="compositionally biased region" description="Basic and acidic residues" evidence="1">
    <location>
        <begin position="106"/>
        <end position="115"/>
    </location>
</feature>
<evidence type="ECO:0000313" key="2">
    <source>
        <dbReference type="EnsemblMetazoa" id="PPA35326.1"/>
    </source>
</evidence>
<feature type="compositionally biased region" description="Basic and acidic residues" evidence="1">
    <location>
        <begin position="198"/>
        <end position="207"/>
    </location>
</feature>
<keyword evidence="3" id="KW-1185">Reference proteome</keyword>
<organism evidence="2 3">
    <name type="scientific">Pristionchus pacificus</name>
    <name type="common">Parasitic nematode worm</name>
    <dbReference type="NCBI Taxonomy" id="54126"/>
    <lineage>
        <taxon>Eukaryota</taxon>
        <taxon>Metazoa</taxon>
        <taxon>Ecdysozoa</taxon>
        <taxon>Nematoda</taxon>
        <taxon>Chromadorea</taxon>
        <taxon>Rhabditida</taxon>
        <taxon>Rhabditina</taxon>
        <taxon>Diplogasteromorpha</taxon>
        <taxon>Diplogasteroidea</taxon>
        <taxon>Neodiplogasteridae</taxon>
        <taxon>Pristionchus</taxon>
    </lineage>
</organism>
<proteinExistence type="predicted"/>
<accession>A0A8R1UPD2</accession>
<sequence length="214" mass="22999">MSSAEYYLDGPPDEVVKERAEGREATPLPSQLLETTPRAARVGGSGGGLREGGGRRTNRFPLERQYAESGTSTPERRSSETGEELERILGRRSRTSTASSVSSTTLEKEKERERYAPGCTSCGLSAAALPPPIPIPMRREKDELSSPLSCSPATGGLPPPLPTTPTSRHSANSSPHTEHSPHSGQLLQRANRPSPILLKHESSKEYSNKLVSGC</sequence>
<feature type="compositionally biased region" description="Basic and acidic residues" evidence="1">
    <location>
        <begin position="74"/>
        <end position="89"/>
    </location>
</feature>
<accession>A0A2A6B8Z7</accession>
<evidence type="ECO:0000313" key="3">
    <source>
        <dbReference type="Proteomes" id="UP000005239"/>
    </source>
</evidence>
<reference evidence="2" key="2">
    <citation type="submission" date="2022-06" db="UniProtKB">
        <authorList>
            <consortium name="EnsemblMetazoa"/>
        </authorList>
    </citation>
    <scope>IDENTIFICATION</scope>
    <source>
        <strain evidence="2">PS312</strain>
    </source>
</reference>
<evidence type="ECO:0000256" key="1">
    <source>
        <dbReference type="SAM" id="MobiDB-lite"/>
    </source>
</evidence>
<feature type="compositionally biased region" description="Basic and acidic residues" evidence="1">
    <location>
        <begin position="14"/>
        <end position="24"/>
    </location>
</feature>
<feature type="compositionally biased region" description="Low complexity" evidence="1">
    <location>
        <begin position="95"/>
        <end position="105"/>
    </location>
</feature>
<dbReference type="Proteomes" id="UP000005239">
    <property type="component" value="Unassembled WGS sequence"/>
</dbReference>
<dbReference type="EnsemblMetazoa" id="PPA35326.1">
    <property type="protein sequence ID" value="PPA35326.1"/>
    <property type="gene ID" value="WBGene00273695"/>
</dbReference>
<reference evidence="3" key="1">
    <citation type="journal article" date="2008" name="Nat. Genet.">
        <title>The Pristionchus pacificus genome provides a unique perspective on nematode lifestyle and parasitism.</title>
        <authorList>
            <person name="Dieterich C."/>
            <person name="Clifton S.W."/>
            <person name="Schuster L.N."/>
            <person name="Chinwalla A."/>
            <person name="Delehaunty K."/>
            <person name="Dinkelacker I."/>
            <person name="Fulton L."/>
            <person name="Fulton R."/>
            <person name="Godfrey J."/>
            <person name="Minx P."/>
            <person name="Mitreva M."/>
            <person name="Roeseler W."/>
            <person name="Tian H."/>
            <person name="Witte H."/>
            <person name="Yang S.P."/>
            <person name="Wilson R.K."/>
            <person name="Sommer R.J."/>
        </authorList>
    </citation>
    <scope>NUCLEOTIDE SEQUENCE [LARGE SCALE GENOMIC DNA]</scope>
    <source>
        <strain evidence="3">PS312</strain>
    </source>
</reference>
<feature type="region of interest" description="Disordered" evidence="1">
    <location>
        <begin position="1"/>
        <end position="214"/>
    </location>
</feature>
<gene>
    <name evidence="2" type="primary">WBGene00273695</name>
</gene>
<protein>
    <submittedName>
        <fullName evidence="2">Uncharacterized protein</fullName>
    </submittedName>
</protein>
<name>A0A2A6B8Z7_PRIPA</name>